<comment type="similarity">
    <text evidence="2 5">Belongs to the RRS1 family.</text>
</comment>
<keyword evidence="8" id="KW-1185">Reference proteome</keyword>
<dbReference type="AlphaFoldDB" id="A0AAD5TDM5"/>
<organism evidence="7 8">
    <name type="scientific">Geranomyces variabilis</name>
    <dbReference type="NCBI Taxonomy" id="109894"/>
    <lineage>
        <taxon>Eukaryota</taxon>
        <taxon>Fungi</taxon>
        <taxon>Fungi incertae sedis</taxon>
        <taxon>Chytridiomycota</taxon>
        <taxon>Chytridiomycota incertae sedis</taxon>
        <taxon>Chytridiomycetes</taxon>
        <taxon>Spizellomycetales</taxon>
        <taxon>Powellomycetaceae</taxon>
        <taxon>Geranomyces</taxon>
    </lineage>
</organism>
<sequence length="305" mass="34144">MDVTPQLDALKLKYKSVQVDKLIPVDFDLGNLVAFDTNALDTAALKQSPDNYLQQLARDGTQLLLNQIFALPTESTPDGVFAALPAGTSVLPRAKPIPKDKPMTRWEKFAKIKGINKTKNTRKVYDESVDGYKPRWGYGGANSTEDDWIKEVPDNADPMEDQYAKASEEKTARIAKNKTQQLRNAQEAAHAAKGVNPREARKAEVRKRILESKGATASMGRFDKQLKNEDAVKVKRTKRKFESNTRDAGVEKEGVMNVVKKVLKVEDGKVLNMTTAVKHVHQQGGERVVDMDERKKKKQKGRSKK</sequence>
<gene>
    <name evidence="7" type="primary">RRS1</name>
    <name evidence="7" type="ORF">HDU87_008798</name>
</gene>
<keyword evidence="4 5" id="KW-0539">Nucleus</keyword>
<protein>
    <recommendedName>
        <fullName evidence="5">Ribosome biogenesis regulatory protein</fullName>
    </recommendedName>
</protein>
<dbReference type="EMBL" id="JADGJQ010000097">
    <property type="protein sequence ID" value="KAJ3170404.1"/>
    <property type="molecule type" value="Genomic_DNA"/>
</dbReference>
<dbReference type="GO" id="GO:0042254">
    <property type="term" value="P:ribosome biogenesis"/>
    <property type="evidence" value="ECO:0007669"/>
    <property type="project" value="UniProtKB-KW"/>
</dbReference>
<evidence type="ECO:0000256" key="4">
    <source>
        <dbReference type="ARBA" id="ARBA00023242"/>
    </source>
</evidence>
<comment type="function">
    <text evidence="5">Involved in ribosomal large subunit assembly.</text>
</comment>
<evidence type="ECO:0000256" key="2">
    <source>
        <dbReference type="ARBA" id="ARBA00010077"/>
    </source>
</evidence>
<evidence type="ECO:0000313" key="7">
    <source>
        <dbReference type="EMBL" id="KAJ3170404.1"/>
    </source>
</evidence>
<evidence type="ECO:0000256" key="5">
    <source>
        <dbReference type="RuleBase" id="RU364132"/>
    </source>
</evidence>
<dbReference type="Pfam" id="PF04939">
    <property type="entry name" value="RRS1"/>
    <property type="match status" value="1"/>
</dbReference>
<keyword evidence="3 5" id="KW-0690">Ribosome biogenesis</keyword>
<name>A0AAD5TDM5_9FUNG</name>
<reference evidence="7" key="1">
    <citation type="submission" date="2020-05" db="EMBL/GenBank/DDBJ databases">
        <title>Phylogenomic resolution of chytrid fungi.</title>
        <authorList>
            <person name="Stajich J.E."/>
            <person name="Amses K."/>
            <person name="Simmons R."/>
            <person name="Seto K."/>
            <person name="Myers J."/>
            <person name="Bonds A."/>
            <person name="Quandt C.A."/>
            <person name="Barry K."/>
            <person name="Liu P."/>
            <person name="Grigoriev I."/>
            <person name="Longcore J.E."/>
            <person name="James T.Y."/>
        </authorList>
    </citation>
    <scope>NUCLEOTIDE SEQUENCE</scope>
    <source>
        <strain evidence="7">JEL0379</strain>
    </source>
</reference>
<dbReference type="InterPro" id="IPR007023">
    <property type="entry name" value="Ribosom_reg"/>
</dbReference>
<proteinExistence type="inferred from homology"/>
<feature type="region of interest" description="Disordered" evidence="6">
    <location>
        <begin position="279"/>
        <end position="305"/>
    </location>
</feature>
<dbReference type="GO" id="GO:0005634">
    <property type="term" value="C:nucleus"/>
    <property type="evidence" value="ECO:0007669"/>
    <property type="project" value="UniProtKB-SubCell"/>
</dbReference>
<feature type="compositionally biased region" description="Basic residues" evidence="6">
    <location>
        <begin position="295"/>
        <end position="305"/>
    </location>
</feature>
<comment type="subcellular location">
    <subcellularLocation>
        <location evidence="1 5">Nucleus</location>
    </subcellularLocation>
</comment>
<accession>A0AAD5TDM5</accession>
<evidence type="ECO:0000256" key="6">
    <source>
        <dbReference type="SAM" id="MobiDB-lite"/>
    </source>
</evidence>
<evidence type="ECO:0000313" key="8">
    <source>
        <dbReference type="Proteomes" id="UP001212152"/>
    </source>
</evidence>
<evidence type="ECO:0000256" key="1">
    <source>
        <dbReference type="ARBA" id="ARBA00004123"/>
    </source>
</evidence>
<evidence type="ECO:0000256" key="3">
    <source>
        <dbReference type="ARBA" id="ARBA00022517"/>
    </source>
</evidence>
<dbReference type="Proteomes" id="UP001212152">
    <property type="component" value="Unassembled WGS sequence"/>
</dbReference>
<comment type="caution">
    <text evidence="7">The sequence shown here is derived from an EMBL/GenBank/DDBJ whole genome shotgun (WGS) entry which is preliminary data.</text>
</comment>